<organism evidence="2 3">
    <name type="scientific">Streptomyces paludis</name>
    <dbReference type="NCBI Taxonomy" id="2282738"/>
    <lineage>
        <taxon>Bacteria</taxon>
        <taxon>Bacillati</taxon>
        <taxon>Actinomycetota</taxon>
        <taxon>Actinomycetes</taxon>
        <taxon>Kitasatosporales</taxon>
        <taxon>Streptomycetaceae</taxon>
        <taxon>Streptomyces</taxon>
    </lineage>
</organism>
<dbReference type="RefSeq" id="WP_114663666.1">
    <property type="nucleotide sequence ID" value="NZ_CP031194.1"/>
</dbReference>
<proteinExistence type="predicted"/>
<dbReference type="KEGG" id="spad:DVK44_29430"/>
<accession>A0A345HWQ1</accession>
<evidence type="ECO:0000313" key="2">
    <source>
        <dbReference type="EMBL" id="AXG81125.1"/>
    </source>
</evidence>
<keyword evidence="3" id="KW-1185">Reference proteome</keyword>
<dbReference type="EMBL" id="CP031194">
    <property type="protein sequence ID" value="AXG81125.1"/>
    <property type="molecule type" value="Genomic_DNA"/>
</dbReference>
<dbReference type="Proteomes" id="UP000253868">
    <property type="component" value="Chromosome"/>
</dbReference>
<gene>
    <name evidence="2" type="ORF">DVK44_29430</name>
</gene>
<protein>
    <submittedName>
        <fullName evidence="2">Uncharacterized protein</fullName>
    </submittedName>
</protein>
<feature type="region of interest" description="Disordered" evidence="1">
    <location>
        <begin position="1"/>
        <end position="25"/>
    </location>
</feature>
<reference evidence="3" key="1">
    <citation type="submission" date="2018-07" db="EMBL/GenBank/DDBJ databases">
        <authorList>
            <person name="Zhao J."/>
        </authorList>
    </citation>
    <scope>NUCLEOTIDE SEQUENCE [LARGE SCALE GENOMIC DNA]</scope>
    <source>
        <strain evidence="3">GSSD-12</strain>
    </source>
</reference>
<evidence type="ECO:0000313" key="3">
    <source>
        <dbReference type="Proteomes" id="UP000253868"/>
    </source>
</evidence>
<name>A0A345HWQ1_9ACTN</name>
<evidence type="ECO:0000256" key="1">
    <source>
        <dbReference type="SAM" id="MobiDB-lite"/>
    </source>
</evidence>
<sequence length="72" mass="7830">MASRSRHLTRNDPEGRFAPPRTAADEARFAASQAALEMVQRPIRQPDVQMPPIFSAREAAPWLGLFGLGGGV</sequence>
<dbReference type="AlphaFoldDB" id="A0A345HWQ1"/>